<keyword evidence="1" id="KW-1133">Transmembrane helix</keyword>
<keyword evidence="1" id="KW-0812">Transmembrane</keyword>
<keyword evidence="3" id="KW-1185">Reference proteome</keyword>
<protein>
    <submittedName>
        <fullName evidence="2">Fgf-3</fullName>
    </submittedName>
</protein>
<dbReference type="InterPro" id="IPR008996">
    <property type="entry name" value="IL1/FGF"/>
</dbReference>
<organism evidence="2 3">
    <name type="scientific">Hyphantria cunea granulovirus</name>
    <dbReference type="NCBI Taxonomy" id="307448"/>
    <lineage>
        <taxon>Viruses</taxon>
        <taxon>Viruses incertae sedis</taxon>
        <taxon>Naldaviricetes</taxon>
        <taxon>Lefavirales</taxon>
        <taxon>Baculoviridae</taxon>
        <taxon>Betabaculovirus</taxon>
        <taxon>Betabaculovirus hycuneae</taxon>
    </lineage>
</organism>
<name>A0AAE6D0F2_9BBAC</name>
<accession>A0AAE6D0F2</accession>
<dbReference type="SUPFAM" id="SSF50353">
    <property type="entry name" value="Cytokine"/>
    <property type="match status" value="1"/>
</dbReference>
<reference evidence="2" key="1">
    <citation type="journal article" date="2019" name="Genomics">
        <title>Genome sequence analysis and organization of the Hyphantria cunea granulovirus (HycuGV-Hc1) from Turkey.</title>
        <authorList>
            <person name="Gencer D."/>
            <person name="Bayramoglu Z."/>
            <person name="Nalcacioglu R."/>
            <person name="Demirbag Z."/>
            <person name="Demir I."/>
        </authorList>
    </citation>
    <scope>NUCLEOTIDE SEQUENCE</scope>
    <source>
        <strain evidence="2">Hc1</strain>
    </source>
</reference>
<proteinExistence type="predicted"/>
<keyword evidence="1" id="KW-0472">Membrane</keyword>
<evidence type="ECO:0000313" key="2">
    <source>
        <dbReference type="EMBL" id="QBQ01681.1"/>
    </source>
</evidence>
<dbReference type="Proteomes" id="UP000831479">
    <property type="component" value="Segment"/>
</dbReference>
<evidence type="ECO:0000313" key="3">
    <source>
        <dbReference type="Proteomes" id="UP000831479"/>
    </source>
</evidence>
<feature type="transmembrane region" description="Helical" evidence="1">
    <location>
        <begin position="291"/>
        <end position="314"/>
    </location>
</feature>
<gene>
    <name evidence="2" type="ORF">HycuGV_00128</name>
</gene>
<sequence length="324" mass="36228">MHRFSLICVFFFAVAMVDSTDNATAINSSTILAHSANTTTTTTTIPSTTSITTISTTTSISVVSTTTAPTTSDTTNTLDTNEFVEKSPRIVYFDDDSSVPLEYITDMIRLFVKIGPVYYHVTPYGKRGVGQFRSSLIEEFMASNIIRFQITNYDATTNNYVVLKFETTQKYLCMNHCADFYTTNTLNYDCVFIMVSVGGNSEYDSIVWYKKLNGELKTISYDVGKYTVASPVDFQQPEMNLKVMPTENVSEYVLNTIVDDPDGPLCEEYQREYVDDPINSQQNIAAQVDSLLLVILLVVGISSALLIIVIMAVMQYKKRKSVTL</sequence>
<dbReference type="Gene3D" id="2.80.10.50">
    <property type="match status" value="1"/>
</dbReference>
<dbReference type="EMBL" id="MH923363">
    <property type="protein sequence ID" value="QBQ01681.1"/>
    <property type="molecule type" value="Genomic_DNA"/>
</dbReference>
<evidence type="ECO:0000256" key="1">
    <source>
        <dbReference type="SAM" id="Phobius"/>
    </source>
</evidence>